<dbReference type="PROSITE" id="PS00107">
    <property type="entry name" value="PROTEIN_KINASE_ATP"/>
    <property type="match status" value="1"/>
</dbReference>
<feature type="region of interest" description="Disordered" evidence="10">
    <location>
        <begin position="1"/>
        <end position="130"/>
    </location>
</feature>
<dbReference type="AlphaFoldDB" id="A0A833VSV0"/>
<name>A0A833VSV0_9POAL</name>
<comment type="caution">
    <text evidence="12">The sequence shown here is derived from an EMBL/GenBank/DDBJ whole genome shotgun (WGS) entry which is preliminary data.</text>
</comment>
<dbReference type="GO" id="GO:0005524">
    <property type="term" value="F:ATP binding"/>
    <property type="evidence" value="ECO:0007669"/>
    <property type="project" value="UniProtKB-UniRule"/>
</dbReference>
<dbReference type="GO" id="GO:0000307">
    <property type="term" value="C:cyclin-dependent protein kinase holoenzyme complex"/>
    <property type="evidence" value="ECO:0007669"/>
    <property type="project" value="TreeGrafter"/>
</dbReference>
<sequence>MGCASSKQFHDHNNLHEELKIKPRKGSSSSLRRLVSSSSSKRRNHEIEEEEEGVVITHAERSSSLRLIPENQNNNVSIPVQSGKADNKPGTGTETTGHHRRRRSRANGTGFDARVGNRTDDEEVKGEGKLNSNLNLNSNLGLRGDVANGVEAEQVSSAGWPRWLTDVAGEAVRGWVPRKAESFEKLDKIGQGTYSSVYRARDLETGKIVALKKVRFANMDPESVKFMAREIHILRRLDHPNVIKLEGLVTSRMSSLDHCHTRGVLHRDIKGANLLISNDGILKIADFGLATFFNPNQRQQLTSRVVTLWYRPPELLLGSTNYGPGVDLWSAGCILAELLAGKPIMPGRTEVEQLHKIFKLCGSPSEEFWASLKLSRAAIFKPQHPYRRCFNDTYRDFPPSALSLLDRLLGVEPKSRGTAASSLQSEFFNTKPYACHPSELPKYPPSKEYDAKLRDEEARRQRAAAGKGHDADMRRKQLPHRLVQVNPKSSSYKFTPKEDGASGFPIDPPGVPENGFPHRVGPTIPHLAHAGRTTSNLSRPSNGQMPRYNGPDLTHFSGPIGMGARGGVVRMDSMKESMNKQGNKTGSRFSSYIGGASGVVDYTSHLLERPSTSHRKDEPIANKESHPVNGAKKNRIHYSGPLMPPGGNMEEILKEHDRHIQQAVRRARFDKSKVKGQLERDQSEALLFAARNGNR</sequence>
<evidence type="ECO:0000256" key="9">
    <source>
        <dbReference type="PROSITE-ProRule" id="PRU10141"/>
    </source>
</evidence>
<feature type="compositionally biased region" description="Polar residues" evidence="10">
    <location>
        <begin position="64"/>
        <end position="80"/>
    </location>
</feature>
<evidence type="ECO:0000256" key="6">
    <source>
        <dbReference type="ARBA" id="ARBA00022777"/>
    </source>
</evidence>
<feature type="compositionally biased region" description="Polar residues" evidence="10">
    <location>
        <begin position="532"/>
        <end position="544"/>
    </location>
</feature>
<dbReference type="GO" id="GO:0005634">
    <property type="term" value="C:nucleus"/>
    <property type="evidence" value="ECO:0007669"/>
    <property type="project" value="TreeGrafter"/>
</dbReference>
<evidence type="ECO:0000256" key="10">
    <source>
        <dbReference type="SAM" id="MobiDB-lite"/>
    </source>
</evidence>
<evidence type="ECO:0000256" key="2">
    <source>
        <dbReference type="ARBA" id="ARBA00012409"/>
    </source>
</evidence>
<feature type="domain" description="Protein kinase" evidence="11">
    <location>
        <begin position="183"/>
        <end position="428"/>
    </location>
</feature>
<keyword evidence="5 9" id="KW-0547">Nucleotide-binding</keyword>
<evidence type="ECO:0000313" key="12">
    <source>
        <dbReference type="EMBL" id="KAF3340770.1"/>
    </source>
</evidence>
<protein>
    <recommendedName>
        <fullName evidence="2">[RNA-polymerase]-subunit kinase</fullName>
        <ecNumber evidence="2">2.7.11.23</ecNumber>
    </recommendedName>
</protein>
<dbReference type="SUPFAM" id="SSF56112">
    <property type="entry name" value="Protein kinase-like (PK-like)"/>
    <property type="match status" value="1"/>
</dbReference>
<dbReference type="InterPro" id="IPR008271">
    <property type="entry name" value="Ser/Thr_kinase_AS"/>
</dbReference>
<feature type="region of interest" description="Disordered" evidence="10">
    <location>
        <begin position="610"/>
        <end position="636"/>
    </location>
</feature>
<dbReference type="PROSITE" id="PS50011">
    <property type="entry name" value="PROTEIN_KINASE_DOM"/>
    <property type="match status" value="1"/>
</dbReference>
<feature type="compositionally biased region" description="Basic and acidic residues" evidence="10">
    <location>
        <begin position="614"/>
        <end position="626"/>
    </location>
</feature>
<dbReference type="FunFam" id="1.10.510.10:FF:000043">
    <property type="entry name" value="probable serine/threonine-protein kinase At1g54610"/>
    <property type="match status" value="1"/>
</dbReference>
<dbReference type="OrthoDB" id="779276at2759"/>
<dbReference type="EMBL" id="SWLB01000002">
    <property type="protein sequence ID" value="KAF3340770.1"/>
    <property type="molecule type" value="Genomic_DNA"/>
</dbReference>
<evidence type="ECO:0000313" key="13">
    <source>
        <dbReference type="Proteomes" id="UP000623129"/>
    </source>
</evidence>
<evidence type="ECO:0000256" key="8">
    <source>
        <dbReference type="ARBA" id="ARBA00049280"/>
    </source>
</evidence>
<keyword evidence="6 12" id="KW-0418">Kinase</keyword>
<evidence type="ECO:0000259" key="11">
    <source>
        <dbReference type="PROSITE" id="PS50011"/>
    </source>
</evidence>
<feature type="compositionally biased region" description="Basic and acidic residues" evidence="10">
    <location>
        <begin position="8"/>
        <end position="21"/>
    </location>
</feature>
<dbReference type="SMART" id="SM00220">
    <property type="entry name" value="S_TKc"/>
    <property type="match status" value="1"/>
</dbReference>
<dbReference type="InterPro" id="IPR050108">
    <property type="entry name" value="CDK"/>
</dbReference>
<dbReference type="PANTHER" id="PTHR24056">
    <property type="entry name" value="CELL DIVISION PROTEIN KINASE"/>
    <property type="match status" value="1"/>
</dbReference>
<evidence type="ECO:0000256" key="7">
    <source>
        <dbReference type="ARBA" id="ARBA00022840"/>
    </source>
</evidence>
<dbReference type="GO" id="GO:0032968">
    <property type="term" value="P:positive regulation of transcription elongation by RNA polymerase II"/>
    <property type="evidence" value="ECO:0007669"/>
    <property type="project" value="TreeGrafter"/>
</dbReference>
<dbReference type="PROSITE" id="PS00108">
    <property type="entry name" value="PROTEIN_KINASE_ST"/>
    <property type="match status" value="1"/>
</dbReference>
<feature type="region of interest" description="Disordered" evidence="10">
    <location>
        <begin position="527"/>
        <end position="547"/>
    </location>
</feature>
<feature type="binding site" evidence="9">
    <location>
        <position position="212"/>
    </location>
    <ligand>
        <name>ATP</name>
        <dbReference type="ChEBI" id="CHEBI:30616"/>
    </ligand>
</feature>
<gene>
    <name evidence="12" type="ORF">FCM35_KLT09614</name>
</gene>
<dbReference type="Proteomes" id="UP000623129">
    <property type="component" value="Unassembled WGS sequence"/>
</dbReference>
<feature type="compositionally biased region" description="Low complexity" evidence="10">
    <location>
        <begin position="26"/>
        <end position="39"/>
    </location>
</feature>
<dbReference type="Gene3D" id="1.10.510.10">
    <property type="entry name" value="Transferase(Phosphotransferase) domain 1"/>
    <property type="match status" value="1"/>
</dbReference>
<keyword evidence="4" id="KW-0808">Transferase</keyword>
<organism evidence="12 13">
    <name type="scientific">Carex littledalei</name>
    <dbReference type="NCBI Taxonomy" id="544730"/>
    <lineage>
        <taxon>Eukaryota</taxon>
        <taxon>Viridiplantae</taxon>
        <taxon>Streptophyta</taxon>
        <taxon>Embryophyta</taxon>
        <taxon>Tracheophyta</taxon>
        <taxon>Spermatophyta</taxon>
        <taxon>Magnoliopsida</taxon>
        <taxon>Liliopsida</taxon>
        <taxon>Poales</taxon>
        <taxon>Cyperaceae</taxon>
        <taxon>Cyperoideae</taxon>
        <taxon>Cariceae</taxon>
        <taxon>Carex</taxon>
        <taxon>Carex subgen. Euthyceras</taxon>
    </lineage>
</organism>
<keyword evidence="3" id="KW-0723">Serine/threonine-protein kinase</keyword>
<comment type="similarity">
    <text evidence="1">Belongs to the protein kinase superfamily. CMGC Ser/Thr protein kinase family. CDC2/CDKX subfamily.</text>
</comment>
<proteinExistence type="inferred from homology"/>
<evidence type="ECO:0000256" key="3">
    <source>
        <dbReference type="ARBA" id="ARBA00022527"/>
    </source>
</evidence>
<evidence type="ECO:0000256" key="4">
    <source>
        <dbReference type="ARBA" id="ARBA00022679"/>
    </source>
</evidence>
<dbReference type="PANTHER" id="PTHR24056:SF506">
    <property type="entry name" value="OS08G0112500 PROTEIN"/>
    <property type="match status" value="1"/>
</dbReference>
<evidence type="ECO:0000256" key="5">
    <source>
        <dbReference type="ARBA" id="ARBA00022741"/>
    </source>
</evidence>
<dbReference type="InterPro" id="IPR011009">
    <property type="entry name" value="Kinase-like_dom_sf"/>
</dbReference>
<dbReference type="EC" id="2.7.11.23" evidence="2"/>
<dbReference type="GO" id="GO:0008353">
    <property type="term" value="F:RNA polymerase II CTD heptapeptide repeat kinase activity"/>
    <property type="evidence" value="ECO:0007669"/>
    <property type="project" value="UniProtKB-EC"/>
</dbReference>
<evidence type="ECO:0000256" key="1">
    <source>
        <dbReference type="ARBA" id="ARBA00006485"/>
    </source>
</evidence>
<dbReference type="InterPro" id="IPR017441">
    <property type="entry name" value="Protein_kinase_ATP_BS"/>
</dbReference>
<accession>A0A833VSV0</accession>
<comment type="catalytic activity">
    <reaction evidence="8">
        <text>[DNA-directed RNA polymerase] + ATP = phospho-[DNA-directed RNA polymerase] + ADP + H(+)</text>
        <dbReference type="Rhea" id="RHEA:10216"/>
        <dbReference type="Rhea" id="RHEA-COMP:11321"/>
        <dbReference type="Rhea" id="RHEA-COMP:11322"/>
        <dbReference type="ChEBI" id="CHEBI:15378"/>
        <dbReference type="ChEBI" id="CHEBI:30616"/>
        <dbReference type="ChEBI" id="CHEBI:43176"/>
        <dbReference type="ChEBI" id="CHEBI:68546"/>
        <dbReference type="ChEBI" id="CHEBI:456216"/>
        <dbReference type="EC" id="2.7.11.23"/>
    </reaction>
</comment>
<dbReference type="Pfam" id="PF00069">
    <property type="entry name" value="Pkinase"/>
    <property type="match status" value="2"/>
</dbReference>
<dbReference type="FunFam" id="3.30.200.20:FF:000021">
    <property type="entry name" value="probable serine/threonine-protein kinase At1g54610"/>
    <property type="match status" value="1"/>
</dbReference>
<dbReference type="Gene3D" id="3.30.200.20">
    <property type="entry name" value="Phosphorylase Kinase, domain 1"/>
    <property type="match status" value="1"/>
</dbReference>
<keyword evidence="7 9" id="KW-0067">ATP-binding</keyword>
<dbReference type="InterPro" id="IPR000719">
    <property type="entry name" value="Prot_kinase_dom"/>
</dbReference>
<keyword evidence="13" id="KW-1185">Reference proteome</keyword>
<reference evidence="12" key="1">
    <citation type="submission" date="2020-01" db="EMBL/GenBank/DDBJ databases">
        <title>Genome sequence of Kobresia littledalei, the first chromosome-level genome in the family Cyperaceae.</title>
        <authorList>
            <person name="Qu G."/>
        </authorList>
    </citation>
    <scope>NUCLEOTIDE SEQUENCE</scope>
    <source>
        <strain evidence="12">C.B.Clarke</strain>
        <tissue evidence="12">Leaf</tissue>
    </source>
</reference>